<dbReference type="GeneID" id="94432306"/>
<gene>
    <name evidence="1" type="ORF">CSUI_008976</name>
</gene>
<dbReference type="AlphaFoldDB" id="A0A2C6KLA6"/>
<keyword evidence="2" id="KW-1185">Reference proteome</keyword>
<evidence type="ECO:0000313" key="2">
    <source>
        <dbReference type="Proteomes" id="UP000221165"/>
    </source>
</evidence>
<accession>A0A2C6KLA6</accession>
<proteinExistence type="predicted"/>
<evidence type="ECO:0000313" key="1">
    <source>
        <dbReference type="EMBL" id="PHJ17204.1"/>
    </source>
</evidence>
<dbReference type="RefSeq" id="XP_067918929.1">
    <property type="nucleotide sequence ID" value="XM_068069095.1"/>
</dbReference>
<reference evidence="1 2" key="1">
    <citation type="journal article" date="2017" name="Int. J. Parasitol.">
        <title>The genome of the protozoan parasite Cystoisospora suis and a reverse vaccinology approach to identify vaccine candidates.</title>
        <authorList>
            <person name="Palmieri N."/>
            <person name="Shrestha A."/>
            <person name="Ruttkowski B."/>
            <person name="Beck T."/>
            <person name="Vogl C."/>
            <person name="Tomley F."/>
            <person name="Blake D.P."/>
            <person name="Joachim A."/>
        </authorList>
    </citation>
    <scope>NUCLEOTIDE SEQUENCE [LARGE SCALE GENOMIC DNA]</scope>
    <source>
        <strain evidence="1 2">Wien I</strain>
    </source>
</reference>
<name>A0A2C6KLA6_9APIC</name>
<sequence length="48" mass="5622">MPFVDLLSLVGGVPRHLEFRPECLRWSLWLSPCLVMRPGDYCLVLRHI</sequence>
<protein>
    <submittedName>
        <fullName evidence="1">Uncharacterized protein</fullName>
    </submittedName>
</protein>
<organism evidence="1 2">
    <name type="scientific">Cystoisospora suis</name>
    <dbReference type="NCBI Taxonomy" id="483139"/>
    <lineage>
        <taxon>Eukaryota</taxon>
        <taxon>Sar</taxon>
        <taxon>Alveolata</taxon>
        <taxon>Apicomplexa</taxon>
        <taxon>Conoidasida</taxon>
        <taxon>Coccidia</taxon>
        <taxon>Eucoccidiorida</taxon>
        <taxon>Eimeriorina</taxon>
        <taxon>Sarcocystidae</taxon>
        <taxon>Cystoisospora</taxon>
    </lineage>
</organism>
<dbReference type="VEuPathDB" id="ToxoDB:CSUI_008976"/>
<dbReference type="Proteomes" id="UP000221165">
    <property type="component" value="Unassembled WGS sequence"/>
</dbReference>
<dbReference type="EMBL" id="MIGC01005184">
    <property type="protein sequence ID" value="PHJ17204.1"/>
    <property type="molecule type" value="Genomic_DNA"/>
</dbReference>
<comment type="caution">
    <text evidence="1">The sequence shown here is derived from an EMBL/GenBank/DDBJ whole genome shotgun (WGS) entry which is preliminary data.</text>
</comment>